<protein>
    <submittedName>
        <fullName evidence="3">Uncharacterized protein</fullName>
    </submittedName>
</protein>
<name>A0A0C4Y2K3_ACIBA</name>
<evidence type="ECO:0000256" key="2">
    <source>
        <dbReference type="SAM" id="SignalP"/>
    </source>
</evidence>
<evidence type="ECO:0000256" key="1">
    <source>
        <dbReference type="SAM" id="MobiDB-lite"/>
    </source>
</evidence>
<dbReference type="RefSeq" id="WP_014702637.1">
    <property type="nucleotide sequence ID" value="NZ_CP018144.1"/>
</dbReference>
<keyword evidence="3" id="KW-0614">Plasmid</keyword>
<feature type="chain" id="PRO_5009759101" evidence="2">
    <location>
        <begin position="29"/>
        <end position="198"/>
    </location>
</feature>
<sequence>MLKIFSKKTILAIMIGANIVSMASVVHAGSKSSSRSSYSSSSSKSSSYSSSSRSSYTSTPSSSSYISSARSSYTTSTPSKTSVYTPVTKTTVPKTAPYNHEAKKTSNVKASPIGNKSTGQSYSTLKNTKYKKGSSNFLSLVLLAWILSDSNDSKASTSTTKEVVVDCKQWLKDNPHKPNDLSNDEYQKIKKYCETIAN</sequence>
<feature type="compositionally biased region" description="Low complexity" evidence="1">
    <location>
        <begin position="31"/>
        <end position="98"/>
    </location>
</feature>
<dbReference type="AlphaFoldDB" id="A0A0C4Y2K3"/>
<feature type="signal peptide" evidence="2">
    <location>
        <begin position="1"/>
        <end position="28"/>
    </location>
</feature>
<reference evidence="3" key="1">
    <citation type="submission" date="2014-10" db="EMBL/GenBank/DDBJ databases">
        <authorList>
            <person name="Liu L."/>
            <person name="Ji S."/>
            <person name="Ruan Z."/>
            <person name="Fu Y."/>
            <person name="Fu Y."/>
            <person name="Wang Y."/>
            <person name="Yu Y."/>
        </authorList>
    </citation>
    <scope>NUCLEOTIDE SEQUENCE</scope>
    <source>
        <strain evidence="3">A221</strain>
        <plasmid evidence="3">pAZJ221</plasmid>
    </source>
</reference>
<keyword evidence="2" id="KW-0732">Signal</keyword>
<reference evidence="3" key="2">
    <citation type="journal article" date="2015" name="Antimicrob. Agents Chemother.">
        <title>Dissemination of blaOXA-23 in Acinetobacter spp. in China: Main Roles of Conjugative Plasmid pAZJ221 and Transposon Tn2009.</title>
        <authorList>
            <person name="Liu L.L."/>
            <person name="Ji S.J."/>
            <person name="Ruan Z."/>
            <person name="Fu Y."/>
            <person name="Fu Y.Q."/>
            <person name="Wang Y.F."/>
            <person name="Yu Y.S."/>
        </authorList>
    </citation>
    <scope>NUCLEOTIDE SEQUENCE</scope>
    <source>
        <strain evidence="3">A221</strain>
        <plasmid evidence="3">pAZJ221</plasmid>
    </source>
</reference>
<gene>
    <name evidence="3" type="ORF">NG19_008</name>
</gene>
<feature type="region of interest" description="Disordered" evidence="1">
    <location>
        <begin position="31"/>
        <end position="115"/>
    </location>
</feature>
<accession>A0A0C4Y2K3</accession>
<evidence type="ECO:0000313" key="3">
    <source>
        <dbReference type="EMBL" id="AJF79844.1"/>
    </source>
</evidence>
<proteinExistence type="predicted"/>
<feature type="compositionally biased region" description="Polar residues" evidence="1">
    <location>
        <begin position="105"/>
        <end position="115"/>
    </location>
</feature>
<geneLocation type="plasmid" evidence="3">
    <name>pAZJ221</name>
</geneLocation>
<organism evidence="3">
    <name type="scientific">Acinetobacter baumannii</name>
    <dbReference type="NCBI Taxonomy" id="470"/>
    <lineage>
        <taxon>Bacteria</taxon>
        <taxon>Pseudomonadati</taxon>
        <taxon>Pseudomonadota</taxon>
        <taxon>Gammaproteobacteria</taxon>
        <taxon>Moraxellales</taxon>
        <taxon>Moraxellaceae</taxon>
        <taxon>Acinetobacter</taxon>
        <taxon>Acinetobacter calcoaceticus/baumannii complex</taxon>
    </lineage>
</organism>
<dbReference type="PATRIC" id="fig|470.1342.peg.3907"/>
<dbReference type="EMBL" id="KM922672">
    <property type="protein sequence ID" value="AJF79844.1"/>
    <property type="molecule type" value="Genomic_DNA"/>
</dbReference>